<gene>
    <name evidence="7" type="ORF">F0A17_10930</name>
</gene>
<dbReference type="InterPro" id="IPR000415">
    <property type="entry name" value="Nitroreductase-like"/>
</dbReference>
<keyword evidence="3" id="KW-0285">Flavoprotein</keyword>
<dbReference type="EMBL" id="VTPY01000004">
    <property type="protein sequence ID" value="KAA0011817.1"/>
    <property type="molecule type" value="Genomic_DNA"/>
</dbReference>
<dbReference type="AlphaFoldDB" id="A0A7V7KH81"/>
<comment type="caution">
    <text evidence="7">The sequence shown here is derived from an EMBL/GenBank/DDBJ whole genome shotgun (WGS) entry which is preliminary data.</text>
</comment>
<dbReference type="Gene3D" id="3.40.109.10">
    <property type="entry name" value="NADH Oxidase"/>
    <property type="match status" value="1"/>
</dbReference>
<proteinExistence type="inferred from homology"/>
<dbReference type="InterPro" id="IPR029479">
    <property type="entry name" value="Nitroreductase"/>
</dbReference>
<evidence type="ECO:0000313" key="7">
    <source>
        <dbReference type="EMBL" id="KAA0011817.1"/>
    </source>
</evidence>
<accession>A0A7V7KH81</accession>
<evidence type="ECO:0000313" key="8">
    <source>
        <dbReference type="Proteomes" id="UP000486760"/>
    </source>
</evidence>
<keyword evidence="8" id="KW-1185">Reference proteome</keyword>
<feature type="domain" description="Nitroreductase" evidence="6">
    <location>
        <begin position="8"/>
        <end position="185"/>
    </location>
</feature>
<comment type="similarity">
    <text evidence="2">Belongs to the nitroreductase family.</text>
</comment>
<comment type="cofactor">
    <cofactor evidence="1">
        <name>FMN</name>
        <dbReference type="ChEBI" id="CHEBI:58210"/>
    </cofactor>
</comment>
<dbReference type="PANTHER" id="PTHR43673">
    <property type="entry name" value="NAD(P)H NITROREDUCTASE YDGI-RELATED"/>
    <property type="match status" value="1"/>
</dbReference>
<dbReference type="GO" id="GO:0016491">
    <property type="term" value="F:oxidoreductase activity"/>
    <property type="evidence" value="ECO:0007669"/>
    <property type="project" value="UniProtKB-KW"/>
</dbReference>
<evidence type="ECO:0000256" key="1">
    <source>
        <dbReference type="ARBA" id="ARBA00001917"/>
    </source>
</evidence>
<reference evidence="7 8" key="1">
    <citation type="submission" date="2019-08" db="EMBL/GenBank/DDBJ databases">
        <title>Bioinformatics analysis of the strain L3 and L5.</title>
        <authorList>
            <person name="Li X."/>
        </authorList>
    </citation>
    <scope>NUCLEOTIDE SEQUENCE [LARGE SCALE GENOMIC DNA]</scope>
    <source>
        <strain evidence="7 8">L5</strain>
    </source>
</reference>
<organism evidence="7 8">
    <name type="scientific">Billgrantia pellis</name>
    <dbReference type="NCBI Taxonomy" id="2606936"/>
    <lineage>
        <taxon>Bacteria</taxon>
        <taxon>Pseudomonadati</taxon>
        <taxon>Pseudomonadota</taxon>
        <taxon>Gammaproteobacteria</taxon>
        <taxon>Oceanospirillales</taxon>
        <taxon>Halomonadaceae</taxon>
        <taxon>Billgrantia</taxon>
    </lineage>
</organism>
<evidence type="ECO:0000256" key="2">
    <source>
        <dbReference type="ARBA" id="ARBA00007118"/>
    </source>
</evidence>
<name>A0A7V7KH81_9GAMM</name>
<evidence type="ECO:0000256" key="4">
    <source>
        <dbReference type="ARBA" id="ARBA00022643"/>
    </source>
</evidence>
<evidence type="ECO:0000256" key="3">
    <source>
        <dbReference type="ARBA" id="ARBA00022630"/>
    </source>
</evidence>
<evidence type="ECO:0000256" key="5">
    <source>
        <dbReference type="ARBA" id="ARBA00023002"/>
    </source>
</evidence>
<sequence length="213" mass="23421">MSLMEALQWRYAAKRMNDGKVPRQSLDSILEAVHLAPSSYGLQPYTVLVVEDPTLRERIRCAACDQPQVSECSHLLIFATWTEVDGRHVDELIALTAAARGLDPKELEGYRQSLHAAVAGFATPEGRHHWAARQAYIALGTALTAAAAERVDASPMEGFDPPALDALLGLEEKGLRSVVLLALGYRDIGRDRLAGLAKVRWPRERVVLEWSGV</sequence>
<dbReference type="RefSeq" id="WP_149328378.1">
    <property type="nucleotide sequence ID" value="NZ_VTPY01000004.1"/>
</dbReference>
<dbReference type="SUPFAM" id="SSF55469">
    <property type="entry name" value="FMN-dependent nitroreductase-like"/>
    <property type="match status" value="1"/>
</dbReference>
<protein>
    <submittedName>
        <fullName evidence="7">NAD(P)H-dependent oxidoreductase</fullName>
    </submittedName>
</protein>
<keyword evidence="5" id="KW-0560">Oxidoreductase</keyword>
<evidence type="ECO:0000259" key="6">
    <source>
        <dbReference type="Pfam" id="PF00881"/>
    </source>
</evidence>
<keyword evidence="4" id="KW-0288">FMN</keyword>
<dbReference type="Pfam" id="PF00881">
    <property type="entry name" value="Nitroreductase"/>
    <property type="match status" value="1"/>
</dbReference>
<dbReference type="Proteomes" id="UP000486760">
    <property type="component" value="Unassembled WGS sequence"/>
</dbReference>
<dbReference type="PANTHER" id="PTHR43673:SF2">
    <property type="entry name" value="NITROREDUCTASE"/>
    <property type="match status" value="1"/>
</dbReference>